<keyword evidence="3" id="KW-0804">Transcription</keyword>
<keyword evidence="2" id="KW-0238">DNA-binding</keyword>
<proteinExistence type="predicted"/>
<dbReference type="AlphaFoldDB" id="A0A3P3EL59"/>
<keyword evidence="7" id="KW-1185">Reference proteome</keyword>
<dbReference type="EMBL" id="RQXU01000011">
    <property type="protein sequence ID" value="RRH86816.1"/>
    <property type="molecule type" value="Genomic_DNA"/>
</dbReference>
<evidence type="ECO:0000313" key="7">
    <source>
        <dbReference type="Proteomes" id="UP000271137"/>
    </source>
</evidence>
<gene>
    <name evidence="5" type="ORF">EH244_19625</name>
    <name evidence="6" type="ORF">EJO66_20650</name>
</gene>
<dbReference type="SMART" id="SM00342">
    <property type="entry name" value="HTH_ARAC"/>
    <property type="match status" value="1"/>
</dbReference>
<dbReference type="InterPro" id="IPR029062">
    <property type="entry name" value="Class_I_gatase-like"/>
</dbReference>
<evidence type="ECO:0000256" key="1">
    <source>
        <dbReference type="ARBA" id="ARBA00023015"/>
    </source>
</evidence>
<protein>
    <submittedName>
        <fullName evidence="5">Helix-turn-helix domain-containing protein</fullName>
    </submittedName>
</protein>
<dbReference type="Pfam" id="PF12833">
    <property type="entry name" value="HTH_18"/>
    <property type="match status" value="1"/>
</dbReference>
<dbReference type="InterPro" id="IPR009057">
    <property type="entry name" value="Homeodomain-like_sf"/>
</dbReference>
<evidence type="ECO:0000256" key="3">
    <source>
        <dbReference type="ARBA" id="ARBA00023163"/>
    </source>
</evidence>
<dbReference type="PANTHER" id="PTHR46796">
    <property type="entry name" value="HTH-TYPE TRANSCRIPTIONAL ACTIVATOR RHAS-RELATED"/>
    <property type="match status" value="1"/>
</dbReference>
<evidence type="ECO:0000259" key="4">
    <source>
        <dbReference type="PROSITE" id="PS01124"/>
    </source>
</evidence>
<dbReference type="EMBL" id="RXFQ01000012">
    <property type="protein sequence ID" value="RSZ32861.1"/>
    <property type="molecule type" value="Genomic_DNA"/>
</dbReference>
<evidence type="ECO:0000313" key="8">
    <source>
        <dbReference type="Proteomes" id="UP000271590"/>
    </source>
</evidence>
<sequence>MHKVWLLLLPGFLLLDVLRMLAVFKAANASLRRTRNKKLAGYDVRLASAAGGQTLSSSGVALSTDALPHRLAGRASTLFISGEPIPGAAEAAGVQRLREWLSRNRRRLSRCAVLGAQALLPPAPEARVVQRQGRATPPALRCGGQGPDLFAAGMRTRSWRIIEPGQGADLALSWIEEDRGAAFVETLASRLPGPRSRRCGMLRRRRLPLEPPAPDARIGALHQWIAAHLQEKLSVARLAQEVHMSTRSFARFYERVTGLSPGRGVQQIRLDTACRLLETSTRPLKAIAAQCGYGSQEVMRRAFVRDLQMTPREYRRRHATMKAADAA</sequence>
<dbReference type="GO" id="GO:0003700">
    <property type="term" value="F:DNA-binding transcription factor activity"/>
    <property type="evidence" value="ECO:0007669"/>
    <property type="project" value="InterPro"/>
</dbReference>
<dbReference type="GO" id="GO:0043565">
    <property type="term" value="F:sequence-specific DNA binding"/>
    <property type="evidence" value="ECO:0007669"/>
    <property type="project" value="InterPro"/>
</dbReference>
<reference evidence="5 8" key="1">
    <citation type="submission" date="2018-11" db="EMBL/GenBank/DDBJ databases">
        <title>The genome of Variovorax sp T529.</title>
        <authorList>
            <person name="Gao J."/>
        </authorList>
    </citation>
    <scope>NUCLEOTIDE SEQUENCE [LARGE SCALE GENOMIC DNA]</scope>
    <source>
        <strain evidence="5 8">T529</strain>
    </source>
</reference>
<dbReference type="RefSeq" id="WP_124960033.1">
    <property type="nucleotide sequence ID" value="NZ_RQXU01000011.1"/>
</dbReference>
<evidence type="ECO:0000313" key="6">
    <source>
        <dbReference type="EMBL" id="RSZ32861.1"/>
    </source>
</evidence>
<keyword evidence="1" id="KW-0805">Transcription regulation</keyword>
<dbReference type="SUPFAM" id="SSF52317">
    <property type="entry name" value="Class I glutamine amidotransferase-like"/>
    <property type="match status" value="1"/>
</dbReference>
<evidence type="ECO:0000313" key="5">
    <source>
        <dbReference type="EMBL" id="RRH86816.1"/>
    </source>
</evidence>
<dbReference type="Proteomes" id="UP000271590">
    <property type="component" value="Unassembled WGS sequence"/>
</dbReference>
<accession>A0A3P3EL59</accession>
<evidence type="ECO:0000256" key="2">
    <source>
        <dbReference type="ARBA" id="ARBA00023125"/>
    </source>
</evidence>
<dbReference type="Gene3D" id="1.10.10.60">
    <property type="entry name" value="Homeodomain-like"/>
    <property type="match status" value="1"/>
</dbReference>
<dbReference type="Gene3D" id="3.40.50.880">
    <property type="match status" value="1"/>
</dbReference>
<dbReference type="SUPFAM" id="SSF46689">
    <property type="entry name" value="Homeodomain-like"/>
    <property type="match status" value="2"/>
</dbReference>
<name>A0A3P3EL59_9BURK</name>
<comment type="caution">
    <text evidence="5">The sequence shown here is derived from an EMBL/GenBank/DDBJ whole genome shotgun (WGS) entry which is preliminary data.</text>
</comment>
<organism evidence="5 8">
    <name type="scientific">Variovorax beijingensis</name>
    <dbReference type="NCBI Taxonomy" id="2496117"/>
    <lineage>
        <taxon>Bacteria</taxon>
        <taxon>Pseudomonadati</taxon>
        <taxon>Pseudomonadota</taxon>
        <taxon>Betaproteobacteria</taxon>
        <taxon>Burkholderiales</taxon>
        <taxon>Comamonadaceae</taxon>
        <taxon>Variovorax</taxon>
    </lineage>
</organism>
<dbReference type="InterPro" id="IPR050204">
    <property type="entry name" value="AraC_XylS_family_regulators"/>
</dbReference>
<dbReference type="PROSITE" id="PS01124">
    <property type="entry name" value="HTH_ARAC_FAMILY_2"/>
    <property type="match status" value="1"/>
</dbReference>
<dbReference type="Proteomes" id="UP000271137">
    <property type="component" value="Unassembled WGS sequence"/>
</dbReference>
<dbReference type="InterPro" id="IPR018060">
    <property type="entry name" value="HTH_AraC"/>
</dbReference>
<feature type="domain" description="HTH araC/xylS-type" evidence="4">
    <location>
        <begin position="219"/>
        <end position="317"/>
    </location>
</feature>
<reference evidence="6 7" key="2">
    <citation type="submission" date="2018-12" db="EMBL/GenBank/DDBJ databases">
        <title>The genome sequences of strain 502.</title>
        <authorList>
            <person name="Gao J."/>
            <person name="Sun J."/>
        </authorList>
    </citation>
    <scope>NUCLEOTIDE SEQUENCE [LARGE SCALE GENOMIC DNA]</scope>
    <source>
        <strain evidence="6 7">502</strain>
    </source>
</reference>